<gene>
    <name evidence="2" type="ORF">GLW36_03195</name>
</gene>
<evidence type="ECO:0000256" key="1">
    <source>
        <dbReference type="SAM" id="MobiDB-lite"/>
    </source>
</evidence>
<evidence type="ECO:0000313" key="3">
    <source>
        <dbReference type="Proteomes" id="UP000460194"/>
    </source>
</evidence>
<protein>
    <submittedName>
        <fullName evidence="2">Uncharacterized protein</fullName>
    </submittedName>
</protein>
<name>A0A6B1IKF9_9EURY</name>
<accession>A0A6B1IKF9</accession>
<dbReference type="RefSeq" id="WP_159368638.1">
    <property type="nucleotide sequence ID" value="NZ_WMEO01000003.1"/>
</dbReference>
<sequence length="170" mass="18853">MGDNDHANVANEQVRQAKENGTIPESRENYSSIRLVVDAEKLTATNPIDLLVLNLLRGKRYDGHYDGDETEVAKWAIAAWCQEIGWAPDLTGYDVGEQVDLGDEVAYLNAAFYDHELRDGDDVSRAAVETVLDDVEETIVDEDMTGASREQVARGTVQRIRRKLGEGDDA</sequence>
<organism evidence="2 3">
    <name type="scientific">Halorubrum distributum</name>
    <dbReference type="NCBI Taxonomy" id="29283"/>
    <lineage>
        <taxon>Archaea</taxon>
        <taxon>Methanobacteriati</taxon>
        <taxon>Methanobacteriota</taxon>
        <taxon>Stenosarchaea group</taxon>
        <taxon>Halobacteria</taxon>
        <taxon>Halobacteriales</taxon>
        <taxon>Haloferacaceae</taxon>
        <taxon>Halorubrum</taxon>
        <taxon>Halorubrum distributum group</taxon>
    </lineage>
</organism>
<reference evidence="2 3" key="1">
    <citation type="submission" date="2019-11" db="EMBL/GenBank/DDBJ databases">
        <title>Genome sequences of 17 halophilic strains isolated from different environments.</title>
        <authorList>
            <person name="Furrow R.E."/>
        </authorList>
    </citation>
    <scope>NUCLEOTIDE SEQUENCE [LARGE SCALE GENOMIC DNA]</scope>
    <source>
        <strain evidence="2 3">22517_05_Cabo</strain>
    </source>
</reference>
<dbReference type="EMBL" id="WMEO01000003">
    <property type="protein sequence ID" value="MYL15655.1"/>
    <property type="molecule type" value="Genomic_DNA"/>
</dbReference>
<feature type="region of interest" description="Disordered" evidence="1">
    <location>
        <begin position="1"/>
        <end position="23"/>
    </location>
</feature>
<evidence type="ECO:0000313" key="2">
    <source>
        <dbReference type="EMBL" id="MYL15655.1"/>
    </source>
</evidence>
<proteinExistence type="predicted"/>
<dbReference type="AlphaFoldDB" id="A0A6B1IKF9"/>
<dbReference type="Proteomes" id="UP000460194">
    <property type="component" value="Unassembled WGS sequence"/>
</dbReference>
<comment type="caution">
    <text evidence="2">The sequence shown here is derived from an EMBL/GenBank/DDBJ whole genome shotgun (WGS) entry which is preliminary data.</text>
</comment>